<comment type="caution">
    <text evidence="1">The sequence shown here is derived from an EMBL/GenBank/DDBJ whole genome shotgun (WGS) entry which is preliminary data.</text>
</comment>
<dbReference type="PANTHER" id="PTHR45786">
    <property type="entry name" value="DNA BINDING PROTEIN-LIKE"/>
    <property type="match status" value="1"/>
</dbReference>
<dbReference type="Gramene" id="Psat01G0367300-T1">
    <property type="protein sequence ID" value="KAI5445528.1"/>
    <property type="gene ID" value="KIW84_013673"/>
</dbReference>
<organism evidence="1 2">
    <name type="scientific">Pisum sativum</name>
    <name type="common">Garden pea</name>
    <name type="synonym">Lathyrus oleraceus</name>
    <dbReference type="NCBI Taxonomy" id="3888"/>
    <lineage>
        <taxon>Eukaryota</taxon>
        <taxon>Viridiplantae</taxon>
        <taxon>Streptophyta</taxon>
        <taxon>Embryophyta</taxon>
        <taxon>Tracheophyta</taxon>
        <taxon>Spermatophyta</taxon>
        <taxon>Magnoliopsida</taxon>
        <taxon>eudicotyledons</taxon>
        <taxon>Gunneridae</taxon>
        <taxon>Pentapetalae</taxon>
        <taxon>rosids</taxon>
        <taxon>fabids</taxon>
        <taxon>Fabales</taxon>
        <taxon>Fabaceae</taxon>
        <taxon>Papilionoideae</taxon>
        <taxon>50 kb inversion clade</taxon>
        <taxon>NPAAA clade</taxon>
        <taxon>Hologalegina</taxon>
        <taxon>IRL clade</taxon>
        <taxon>Fabeae</taxon>
        <taxon>Lathyrus</taxon>
    </lineage>
</organism>
<dbReference type="AlphaFoldDB" id="A0A9D5BKQ8"/>
<sequence>MLNKELAIRVIYQPKYGRSFVVGFRDGEDSIKKLRNRFPTEEESMSAYVDYDPVGANLGLTPSKRSAYESLYDMENVQLSSTKMFKDVKKEKWSFNDEDSSDDYSSEEMGEYQNIDNYSDSSSVINDDEVYDSEFIIDGFENIGDKRDIILERHSGRLKRISEFRPSYMAYQYPLLFPRGEYGFRKGVLHRETNGKKSKFDGTTMHINVEEVKQYLDCRYRRWRPCKRGHTIGRLIWVPPSSGELYYLRMMITVVRGPTCYNDIKYVRGKVQDSFRDASFEM</sequence>
<proteinExistence type="predicted"/>
<gene>
    <name evidence="1" type="ORF">KIW84_013673</name>
</gene>
<dbReference type="Proteomes" id="UP001058974">
    <property type="component" value="Chromosome 1"/>
</dbReference>
<reference evidence="1 2" key="1">
    <citation type="journal article" date="2022" name="Nat. Genet.">
        <title>Improved pea reference genome and pan-genome highlight genomic features and evolutionary characteristics.</title>
        <authorList>
            <person name="Yang T."/>
            <person name="Liu R."/>
            <person name="Luo Y."/>
            <person name="Hu S."/>
            <person name="Wang D."/>
            <person name="Wang C."/>
            <person name="Pandey M.K."/>
            <person name="Ge S."/>
            <person name="Xu Q."/>
            <person name="Li N."/>
            <person name="Li G."/>
            <person name="Huang Y."/>
            <person name="Saxena R.K."/>
            <person name="Ji Y."/>
            <person name="Li M."/>
            <person name="Yan X."/>
            <person name="He Y."/>
            <person name="Liu Y."/>
            <person name="Wang X."/>
            <person name="Xiang C."/>
            <person name="Varshney R.K."/>
            <person name="Ding H."/>
            <person name="Gao S."/>
            <person name="Zong X."/>
        </authorList>
    </citation>
    <scope>NUCLEOTIDE SEQUENCE [LARGE SCALE GENOMIC DNA]</scope>
    <source>
        <strain evidence="1 2">cv. Zhongwan 6</strain>
    </source>
</reference>
<evidence type="ECO:0000313" key="1">
    <source>
        <dbReference type="EMBL" id="KAI5445528.1"/>
    </source>
</evidence>
<evidence type="ECO:0000313" key="2">
    <source>
        <dbReference type="Proteomes" id="UP001058974"/>
    </source>
</evidence>
<dbReference type="PANTHER" id="PTHR45786:SF74">
    <property type="entry name" value="ATP-DEPENDENT DNA HELICASE"/>
    <property type="match status" value="1"/>
</dbReference>
<name>A0A9D5BKQ8_PEA</name>
<keyword evidence="2" id="KW-1185">Reference proteome</keyword>
<protein>
    <submittedName>
        <fullName evidence="1">Uncharacterized protein</fullName>
    </submittedName>
</protein>
<accession>A0A9D5BKQ8</accession>
<dbReference type="EMBL" id="JAMSHJ010000001">
    <property type="protein sequence ID" value="KAI5445528.1"/>
    <property type="molecule type" value="Genomic_DNA"/>
</dbReference>